<feature type="compositionally biased region" description="Low complexity" evidence="1">
    <location>
        <begin position="779"/>
        <end position="807"/>
    </location>
</feature>
<feature type="domain" description="WW" evidence="2">
    <location>
        <begin position="117"/>
        <end position="150"/>
    </location>
</feature>
<dbReference type="SMART" id="SM00456">
    <property type="entry name" value="WW"/>
    <property type="match status" value="2"/>
</dbReference>
<dbReference type="Gene3D" id="2.20.70.10">
    <property type="match status" value="1"/>
</dbReference>
<evidence type="ECO:0000313" key="5">
    <source>
        <dbReference type="Proteomes" id="UP001178507"/>
    </source>
</evidence>
<feature type="region of interest" description="Disordered" evidence="1">
    <location>
        <begin position="1450"/>
        <end position="1512"/>
    </location>
</feature>
<dbReference type="CDD" id="cd00201">
    <property type="entry name" value="WW"/>
    <property type="match status" value="2"/>
</dbReference>
<feature type="region of interest" description="Disordered" evidence="1">
    <location>
        <begin position="1359"/>
        <end position="1387"/>
    </location>
</feature>
<feature type="domain" description="EF-hand" evidence="3">
    <location>
        <begin position="862"/>
        <end position="897"/>
    </location>
</feature>
<dbReference type="PROSITE" id="PS50222">
    <property type="entry name" value="EF_HAND_2"/>
    <property type="match status" value="1"/>
</dbReference>
<dbReference type="SUPFAM" id="SSF47473">
    <property type="entry name" value="EF-hand"/>
    <property type="match status" value="1"/>
</dbReference>
<feature type="region of interest" description="Disordered" evidence="1">
    <location>
        <begin position="1155"/>
        <end position="1182"/>
    </location>
</feature>
<feature type="compositionally biased region" description="Polar residues" evidence="1">
    <location>
        <begin position="1461"/>
        <end position="1472"/>
    </location>
</feature>
<feature type="compositionally biased region" description="Polar residues" evidence="1">
    <location>
        <begin position="1658"/>
        <end position="1677"/>
    </location>
</feature>
<evidence type="ECO:0000313" key="4">
    <source>
        <dbReference type="EMBL" id="CAJ1403827.1"/>
    </source>
</evidence>
<name>A0AA36JDV4_9DINO</name>
<protein>
    <submittedName>
        <fullName evidence="4">Uncharacterized protein</fullName>
    </submittedName>
</protein>
<feature type="compositionally biased region" description="Basic and acidic residues" evidence="1">
    <location>
        <begin position="1166"/>
        <end position="1182"/>
    </location>
</feature>
<feature type="compositionally biased region" description="Acidic residues" evidence="1">
    <location>
        <begin position="384"/>
        <end position="419"/>
    </location>
</feature>
<sequence>MAPKRKPKPPQTFHPHALVAEAHAKSIGLDAAADPAAFQFLCKVLERPLPEPWTEHADQKGRIFYWNKASRSSVWQHPMAPSHKALLRSFQRLSQAKPAEKQAIIEEELEAFRAQGEEELSQWRKNAAADGTPYFYKVGTQLTRWDDPRDELMGHMELRVDALQALIDEERLPELDFAVGSPMDSLDDLGEPKALPELEAELSLPPTGTVAVESEGEARRKKKETQWEGQAEEDTPTSKKKKKNRREEDKGSRSSTPAGLEAPSRPRSRSAERPGRSASKSQYPEAQEQLRQMGFAKPRPVVPELSPEEEALQPMVAALLAKAYSEAIGEASRREMEMMLQDGRLPGDSDDFAARITCNVAYFAAQAIVANLEHEEWAARQFPPEEDLEEFPEDFDDDPFEEEDEEEEEAETSEEEIEEIGERKIESEEELEEEEEDPEDVVALQEDEDQEVEETDDVKPTIPKCKGFLACLETDHTAWARENMRPWTPPSRRPTVSSPKAMWPESPKVSALHRPRLGRQATLWARTNFGDEAEAEVPVMEVAEALLAHAMACPAVDEQEQVAQALLGHVRGDLEVSAESGSKEEKDEEKEQEPASLEQDPAEETREEPREEPHEEPHEQPHEQPHEEEERPQELEESTVAPQSQAQDLESPHWLEVELSPDLQGQVDAFTERLREATTTFNHSTGDDGSYDVDEFLFSAGWNWSTSQPESSEAFRSGRADLARASILDPLTLLESSPQDYESVSRGCAARPPSPNRGKMRLAWYLEDAKEPGSAGFVPRSARPRSSSPRMVRQAPKNAKAQAANARVSRRGVGKPPPKAKLEQRPPSADCYTRPRSEGLLPNRPAPAAVEAAKSTKRFLSRTCGTMQAALATFDPNGDGRFSREEWALGLQKLDFTVSYDAQEIFTVLDKRQHHMLTLSDLLDYCSGVPVDTGMPGPGLRGTISELFQEVMQEELGKIVQERLWVRWPWPVSSTLVGQHRPSRTFSALCATCRRRGSSKRWRTRHPRPSMPTASKTSQKVKALTVRMTPTARAVKSARVKRTTVQKLKEQLGRAPTPEETRREATAKSTMDKHLVRAALFQLGEELGRAPTREEVAQKKLQDQLGREPTAKETQKEVKKISKVEKRLANQAEAKLSEELGRVPTREEVANRKLQEELGREPTTSELHEETARTKGRTKEERAAVRKDIAHTMTVADQLRQLLGREATVEEVAEKKLEEKLQRPPLEHERAEAMVHVAVHQEQVQEKVQEKLKNQLGRQPTPEETRREAAVTAATDKRLVSQALAQLGVELGRVPTREEVAQKKLQDQLGREPTAKETQKEVKKIAKVEKRLANQAEAKLSEELGRVPTREEVANQKLKEELGREPTTSELHEETARTKGRTKEERAAVRKDVAHTMMVADQLRQLLGREATVEEVAEKKLEEKLQRPPLEHERAEAMVHIAVHQEWHQEKMQLQLRKPDSSSSQRTTQSEARASKGGSSPSRGSSPTSRGNSSPNSRSTSRQDKRGGKKKGRSLMELLTHSFKEDSDGPLDLNWAEAALEGPSTTKGSVDPKEEIAKAKKKLKKKDDRKKVKSHSPVRHLTRDQLPMAKFLGYGFVEREDFGNIPEAKLPAFVPRPPSEICKTYGHIFQILADPRVKKLKVEKKKQVHMPRTDGFGSKSSPNLTHLTDSTASSTGQVALPPLGGSKSSKLELRNSSSGIDAECRRVPGALRAQGSGS</sequence>
<dbReference type="Gene3D" id="1.10.238.10">
    <property type="entry name" value="EF-hand"/>
    <property type="match status" value="1"/>
</dbReference>
<reference evidence="4" key="1">
    <citation type="submission" date="2023-08" db="EMBL/GenBank/DDBJ databases">
        <authorList>
            <person name="Chen Y."/>
            <person name="Shah S."/>
            <person name="Dougan E. K."/>
            <person name="Thang M."/>
            <person name="Chan C."/>
        </authorList>
    </citation>
    <scope>NUCLEOTIDE SEQUENCE</scope>
</reference>
<dbReference type="PROSITE" id="PS01159">
    <property type="entry name" value="WW_DOMAIN_1"/>
    <property type="match status" value="1"/>
</dbReference>
<organism evidence="4 5">
    <name type="scientific">Effrenium voratum</name>
    <dbReference type="NCBI Taxonomy" id="2562239"/>
    <lineage>
        <taxon>Eukaryota</taxon>
        <taxon>Sar</taxon>
        <taxon>Alveolata</taxon>
        <taxon>Dinophyceae</taxon>
        <taxon>Suessiales</taxon>
        <taxon>Symbiodiniaceae</taxon>
        <taxon>Effrenium</taxon>
    </lineage>
</organism>
<feature type="region of interest" description="Disordered" evidence="1">
    <location>
        <begin position="997"/>
        <end position="1021"/>
    </location>
</feature>
<accession>A0AA36JDV4</accession>
<feature type="region of interest" description="Disordered" evidence="1">
    <location>
        <begin position="575"/>
        <end position="648"/>
    </location>
</feature>
<feature type="domain" description="WW" evidence="2">
    <location>
        <begin position="47"/>
        <end position="80"/>
    </location>
</feature>
<dbReference type="InterPro" id="IPR001202">
    <property type="entry name" value="WW_dom"/>
</dbReference>
<gene>
    <name evidence="4" type="ORF">EVOR1521_LOCUS26409</name>
</gene>
<feature type="region of interest" description="Disordered" evidence="1">
    <location>
        <begin position="1542"/>
        <end position="1578"/>
    </location>
</feature>
<feature type="compositionally biased region" description="Basic and acidic residues" evidence="1">
    <location>
        <begin position="1370"/>
        <end position="1387"/>
    </location>
</feature>
<evidence type="ECO:0000259" key="3">
    <source>
        <dbReference type="PROSITE" id="PS50222"/>
    </source>
</evidence>
<feature type="compositionally biased region" description="Low complexity" evidence="1">
    <location>
        <begin position="1477"/>
        <end position="1500"/>
    </location>
</feature>
<dbReference type="InterPro" id="IPR002048">
    <property type="entry name" value="EF_hand_dom"/>
</dbReference>
<comment type="caution">
    <text evidence="4">The sequence shown here is derived from an EMBL/GenBank/DDBJ whole genome shotgun (WGS) entry which is preliminary data.</text>
</comment>
<dbReference type="InterPro" id="IPR011992">
    <property type="entry name" value="EF-hand-dom_pair"/>
</dbReference>
<dbReference type="SUPFAM" id="SSF51045">
    <property type="entry name" value="WW domain"/>
    <property type="match status" value="1"/>
</dbReference>
<feature type="region of interest" description="Disordered" evidence="1">
    <location>
        <begin position="484"/>
        <end position="510"/>
    </location>
</feature>
<dbReference type="Proteomes" id="UP001178507">
    <property type="component" value="Unassembled WGS sequence"/>
</dbReference>
<keyword evidence="5" id="KW-1185">Reference proteome</keyword>
<feature type="region of interest" description="Disordered" evidence="1">
    <location>
        <begin position="1643"/>
        <end position="1718"/>
    </location>
</feature>
<feature type="region of interest" description="Disordered" evidence="1">
    <location>
        <begin position="383"/>
        <end position="460"/>
    </location>
</feature>
<dbReference type="GO" id="GO:0005509">
    <property type="term" value="F:calcium ion binding"/>
    <property type="evidence" value="ECO:0007669"/>
    <property type="project" value="InterPro"/>
</dbReference>
<proteinExistence type="predicted"/>
<feature type="region of interest" description="Disordered" evidence="1">
    <location>
        <begin position="772"/>
        <end position="844"/>
    </location>
</feature>
<dbReference type="EMBL" id="CAUJNA010003511">
    <property type="protein sequence ID" value="CAJ1403827.1"/>
    <property type="molecule type" value="Genomic_DNA"/>
</dbReference>
<dbReference type="PROSITE" id="PS50020">
    <property type="entry name" value="WW_DOMAIN_2"/>
    <property type="match status" value="2"/>
</dbReference>
<feature type="region of interest" description="Disordered" evidence="1">
    <location>
        <begin position="198"/>
        <end position="308"/>
    </location>
</feature>
<evidence type="ECO:0000256" key="1">
    <source>
        <dbReference type="SAM" id="MobiDB-lite"/>
    </source>
</evidence>
<feature type="compositionally biased region" description="Basic and acidic residues" evidence="1">
    <location>
        <begin position="603"/>
        <end position="634"/>
    </location>
</feature>
<dbReference type="Pfam" id="PF00397">
    <property type="entry name" value="WW"/>
    <property type="match status" value="1"/>
</dbReference>
<feature type="region of interest" description="Disordered" evidence="1">
    <location>
        <begin position="1047"/>
        <end position="1070"/>
    </location>
</feature>
<feature type="compositionally biased region" description="Acidic residues" evidence="1">
    <location>
        <begin position="427"/>
        <end position="456"/>
    </location>
</feature>
<feature type="compositionally biased region" description="Basic residues" evidence="1">
    <location>
        <begin position="997"/>
        <end position="1008"/>
    </location>
</feature>
<evidence type="ECO:0000259" key="2">
    <source>
        <dbReference type="PROSITE" id="PS50020"/>
    </source>
</evidence>
<dbReference type="InterPro" id="IPR036020">
    <property type="entry name" value="WW_dom_sf"/>
</dbReference>